<dbReference type="Gene3D" id="3.40.50.2000">
    <property type="entry name" value="Glycogen Phosphorylase B"/>
    <property type="match status" value="2"/>
</dbReference>
<dbReference type="GO" id="GO:0016757">
    <property type="term" value="F:glycosyltransferase activity"/>
    <property type="evidence" value="ECO:0007669"/>
    <property type="project" value="UniProtKB-KW"/>
</dbReference>
<dbReference type="EC" id="2.4.-.-" evidence="5"/>
<evidence type="ECO:0000259" key="4">
    <source>
        <dbReference type="Pfam" id="PF13579"/>
    </source>
</evidence>
<proteinExistence type="predicted"/>
<dbReference type="InterPro" id="IPR028098">
    <property type="entry name" value="Glyco_trans_4-like_N"/>
</dbReference>
<sequence>MRHPMRVLLLAPQPFFVDRGTPIAVRAVVEALCEAGHSVDLVTFHGGRDIAIPGMRHFRAPRPPLVGTVPVGLSWQKLLCNLSLLVLAFRLVRRGGYDCIHAVEDSVFLAMGLRLMGRLPLVFDMDSIMSDQIIEKWPAMRPVGALMRRFERAAMRASDVVLAVCPALAERAAEDAPGTPRHVLHDFPLEGSGAEAPAIRDPARPDRLLALYVGNLQHYQGVDLFLEAVRRLPGDAGVDVVIVGGLPEDAAARGEETAGARVRFLGPMPLSCLPGLLAQADVLVSPRLRGVNTPMKIYSYMMAERAILATSILSHTQVLDESCALLVPPEAGAMAAGLMRLAGDAALRARLGAAARERAATRYSKARFEEILLSAYDALPAPRSGARRMDGQGPAPALGSPR</sequence>
<evidence type="ECO:0000313" key="6">
    <source>
        <dbReference type="Proteomes" id="UP001589789"/>
    </source>
</evidence>
<dbReference type="Pfam" id="PF13579">
    <property type="entry name" value="Glyco_trans_4_4"/>
    <property type="match status" value="1"/>
</dbReference>
<name>A0ABV6IY56_9PROT</name>
<comment type="caution">
    <text evidence="5">The sequence shown here is derived from an EMBL/GenBank/DDBJ whole genome shotgun (WGS) entry which is preliminary data.</text>
</comment>
<keyword evidence="2 5" id="KW-0808">Transferase</keyword>
<reference evidence="5 6" key="1">
    <citation type="submission" date="2024-09" db="EMBL/GenBank/DDBJ databases">
        <authorList>
            <person name="Sun Q."/>
            <person name="Mori K."/>
        </authorList>
    </citation>
    <scope>NUCLEOTIDE SEQUENCE [LARGE SCALE GENOMIC DNA]</scope>
    <source>
        <strain evidence="5 6">CCM 7468</strain>
    </source>
</reference>
<feature type="domain" description="Glycosyltransferase subfamily 4-like N-terminal" evidence="4">
    <location>
        <begin position="20"/>
        <end position="176"/>
    </location>
</feature>
<evidence type="ECO:0000313" key="5">
    <source>
        <dbReference type="EMBL" id="MFC0388549.1"/>
    </source>
</evidence>
<dbReference type="Pfam" id="PF13692">
    <property type="entry name" value="Glyco_trans_1_4"/>
    <property type="match status" value="1"/>
</dbReference>
<dbReference type="SUPFAM" id="SSF53756">
    <property type="entry name" value="UDP-Glycosyltransferase/glycogen phosphorylase"/>
    <property type="match status" value="1"/>
</dbReference>
<dbReference type="RefSeq" id="WP_377055068.1">
    <property type="nucleotide sequence ID" value="NZ_JBHLVZ010000084.1"/>
</dbReference>
<dbReference type="EMBL" id="JBHLVZ010000084">
    <property type="protein sequence ID" value="MFC0388549.1"/>
    <property type="molecule type" value="Genomic_DNA"/>
</dbReference>
<dbReference type="Proteomes" id="UP001589789">
    <property type="component" value="Unassembled WGS sequence"/>
</dbReference>
<keyword evidence="1 5" id="KW-0328">Glycosyltransferase</keyword>
<dbReference type="PANTHER" id="PTHR12526">
    <property type="entry name" value="GLYCOSYLTRANSFERASE"/>
    <property type="match status" value="1"/>
</dbReference>
<dbReference type="PANTHER" id="PTHR12526:SF510">
    <property type="entry name" value="D-INOSITOL 3-PHOSPHATE GLYCOSYLTRANSFERASE"/>
    <property type="match status" value="1"/>
</dbReference>
<keyword evidence="6" id="KW-1185">Reference proteome</keyword>
<gene>
    <name evidence="5" type="ORF">ACFFIC_23835</name>
</gene>
<protein>
    <submittedName>
        <fullName evidence="5">Glycosyltransferase</fullName>
        <ecNumber evidence="5">2.4.-.-</ecNumber>
    </submittedName>
</protein>
<feature type="region of interest" description="Disordered" evidence="3">
    <location>
        <begin position="382"/>
        <end position="402"/>
    </location>
</feature>
<evidence type="ECO:0000256" key="1">
    <source>
        <dbReference type="ARBA" id="ARBA00022676"/>
    </source>
</evidence>
<accession>A0ABV6IY56</accession>
<evidence type="ECO:0000256" key="3">
    <source>
        <dbReference type="SAM" id="MobiDB-lite"/>
    </source>
</evidence>
<organism evidence="5 6">
    <name type="scientific">Muricoccus vinaceus</name>
    <dbReference type="NCBI Taxonomy" id="424704"/>
    <lineage>
        <taxon>Bacteria</taxon>
        <taxon>Pseudomonadati</taxon>
        <taxon>Pseudomonadota</taxon>
        <taxon>Alphaproteobacteria</taxon>
        <taxon>Acetobacterales</taxon>
        <taxon>Roseomonadaceae</taxon>
        <taxon>Muricoccus</taxon>
    </lineage>
</organism>
<evidence type="ECO:0000256" key="2">
    <source>
        <dbReference type="ARBA" id="ARBA00022679"/>
    </source>
</evidence>